<dbReference type="EMBL" id="BMHC01000001">
    <property type="protein sequence ID" value="GGI18795.1"/>
    <property type="molecule type" value="Genomic_DNA"/>
</dbReference>
<keyword evidence="1" id="KW-0812">Transmembrane</keyword>
<feature type="transmembrane region" description="Helical" evidence="1">
    <location>
        <begin position="72"/>
        <end position="95"/>
    </location>
</feature>
<accession>A0AA87VYP6</accession>
<reference evidence="2" key="1">
    <citation type="journal article" date="2014" name="Int. J. Syst. Evol. Microbiol.">
        <title>Complete genome sequence of Corynebacterium casei LMG S-19264T (=DSM 44701T), isolated from a smear-ripened cheese.</title>
        <authorList>
            <consortium name="US DOE Joint Genome Institute (JGI-PGF)"/>
            <person name="Walter F."/>
            <person name="Albersmeier A."/>
            <person name="Kalinowski J."/>
            <person name="Ruckert C."/>
        </authorList>
    </citation>
    <scope>NUCLEOTIDE SEQUENCE</scope>
    <source>
        <strain evidence="2">CGMCC 1.15034</strain>
    </source>
</reference>
<feature type="transmembrane region" description="Helical" evidence="1">
    <location>
        <begin position="39"/>
        <end position="60"/>
    </location>
</feature>
<evidence type="ECO:0000256" key="1">
    <source>
        <dbReference type="SAM" id="Phobius"/>
    </source>
</evidence>
<evidence type="ECO:0000313" key="2">
    <source>
        <dbReference type="EMBL" id="GGI18795.1"/>
    </source>
</evidence>
<gene>
    <name evidence="2" type="ORF">GCM10010987_01090</name>
</gene>
<keyword evidence="1" id="KW-1133">Transmembrane helix</keyword>
<protein>
    <submittedName>
        <fullName evidence="2">Uncharacterized protein</fullName>
    </submittedName>
</protein>
<sequence length="107" mass="11962">MWDIRLFRDLIYLWGTVGLLSFIPALIVGAAVGRLVGRWFLCVLLSYAAAIGLLALTRVQQSFRHPPSLIELLAYSAVFALPSILAFASVGYLVGRKFKERRDLKSH</sequence>
<evidence type="ECO:0000313" key="3">
    <source>
        <dbReference type="Proteomes" id="UP000625079"/>
    </source>
</evidence>
<keyword evidence="1" id="KW-0472">Membrane</keyword>
<feature type="transmembrane region" description="Helical" evidence="1">
    <location>
        <begin position="12"/>
        <end position="32"/>
    </location>
</feature>
<proteinExistence type="predicted"/>
<comment type="caution">
    <text evidence="2">The sequence shown here is derived from an EMBL/GenBank/DDBJ whole genome shotgun (WGS) entry which is preliminary data.</text>
</comment>
<name>A0AA87VYP6_9BRAD</name>
<organism evidence="2 3">
    <name type="scientific">Bradyrhizobium guangdongense</name>
    <dbReference type="NCBI Taxonomy" id="1325090"/>
    <lineage>
        <taxon>Bacteria</taxon>
        <taxon>Pseudomonadati</taxon>
        <taxon>Pseudomonadota</taxon>
        <taxon>Alphaproteobacteria</taxon>
        <taxon>Hyphomicrobiales</taxon>
        <taxon>Nitrobacteraceae</taxon>
        <taxon>Bradyrhizobium</taxon>
    </lineage>
</organism>
<dbReference type="AlphaFoldDB" id="A0AA87VYP6"/>
<dbReference type="Proteomes" id="UP000625079">
    <property type="component" value="Unassembled WGS sequence"/>
</dbReference>
<reference evidence="2" key="2">
    <citation type="submission" date="2022-12" db="EMBL/GenBank/DDBJ databases">
        <authorList>
            <person name="Sun Q."/>
            <person name="Zhou Y."/>
        </authorList>
    </citation>
    <scope>NUCLEOTIDE SEQUENCE</scope>
    <source>
        <strain evidence="2">CGMCC 1.15034</strain>
    </source>
</reference>